<dbReference type="STRING" id="1300350.Z948_1597"/>
<dbReference type="InterPro" id="IPR035965">
    <property type="entry name" value="PAS-like_dom_sf"/>
</dbReference>
<evidence type="ECO:0000313" key="2">
    <source>
        <dbReference type="Proteomes" id="UP000027734"/>
    </source>
</evidence>
<dbReference type="Pfam" id="PF12860">
    <property type="entry name" value="PAS_7"/>
    <property type="match status" value="1"/>
</dbReference>
<name>A0A073IMA7_9RHOB</name>
<gene>
    <name evidence="1" type="ORF">DSW25_01550</name>
</gene>
<dbReference type="SUPFAM" id="SSF55785">
    <property type="entry name" value="PYP-like sensor domain (PAS domain)"/>
    <property type="match status" value="1"/>
</dbReference>
<dbReference type="eggNOG" id="COG2205">
    <property type="taxonomic scope" value="Bacteria"/>
</dbReference>
<accession>A0A073IMA7</accession>
<organism evidence="1 2">
    <name type="scientific">Sulfitobacter donghicola DSW-25 = KCTC 12864 = JCM 14565</name>
    <dbReference type="NCBI Taxonomy" id="1300350"/>
    <lineage>
        <taxon>Bacteria</taxon>
        <taxon>Pseudomonadati</taxon>
        <taxon>Pseudomonadota</taxon>
        <taxon>Alphaproteobacteria</taxon>
        <taxon>Rhodobacterales</taxon>
        <taxon>Roseobacteraceae</taxon>
        <taxon>Sulfitobacter</taxon>
    </lineage>
</organism>
<comment type="caution">
    <text evidence="1">The sequence shown here is derived from an EMBL/GenBank/DDBJ whole genome shotgun (WGS) entry which is preliminary data.</text>
</comment>
<sequence length="458" mass="51618">MLFTNGTIEDASASVMEYLPIALGAHNWEDLYEILLPNFPDFPLHPLPAGSDEMKLASPNELCRQLGALRITWLDNGAVLTFVNNKYTAEDHVVHEELEMLRQVNSILPYPVWKTDRDGRINWYNDAYKNLAERLSKDIETPVFSTLGQSAEGEGLRQKVLVPYQAQPEWFDVVGETYKTGTLWYATSQTALINAENAQQDFVQTLAKTFAHLSIGLAVFNKDRRLALFNPALIDLTGLSASFLSPRPTIGSFFDAMRENRRMPEPKSYNTWRQRMAEVISAAELGKFEETWTLETGQTYSVKGRPHPDGAIAFLFEDISAEVSVTRNFRAELELGQSLVDTIEDALAVFSQTGSLTFSNKAYDVLWGFQFDSSFAEVTIADAIAMWKEKSSPNPLWQELQDSVMSLEDRMEWEMPVRITGQHPMKCRIVPIASGATVIRFSRHQNAEPEKTSLANQG</sequence>
<dbReference type="EMBL" id="JAMC01000001">
    <property type="protein sequence ID" value="KEJ90626.1"/>
    <property type="molecule type" value="Genomic_DNA"/>
</dbReference>
<keyword evidence="2" id="KW-1185">Reference proteome</keyword>
<reference evidence="1 2" key="1">
    <citation type="submission" date="2014-01" db="EMBL/GenBank/DDBJ databases">
        <title>Sulfitobacter donghicola JCM 14565 Genome Sequencing.</title>
        <authorList>
            <person name="Lai Q."/>
            <person name="Hong Z."/>
        </authorList>
    </citation>
    <scope>NUCLEOTIDE SEQUENCE [LARGE SCALE GENOMIC DNA]</scope>
    <source>
        <strain evidence="1 2">JCM 14565</strain>
    </source>
</reference>
<dbReference type="Gene3D" id="3.30.450.20">
    <property type="entry name" value="PAS domain"/>
    <property type="match status" value="1"/>
</dbReference>
<proteinExistence type="predicted"/>
<evidence type="ECO:0000313" key="1">
    <source>
        <dbReference type="EMBL" id="KEJ90626.1"/>
    </source>
</evidence>
<dbReference type="Proteomes" id="UP000027734">
    <property type="component" value="Unassembled WGS sequence"/>
</dbReference>
<protein>
    <recommendedName>
        <fullName evidence="3">PAS domain-containing protein</fullName>
    </recommendedName>
</protein>
<dbReference type="AlphaFoldDB" id="A0A073IMA7"/>
<evidence type="ECO:0008006" key="3">
    <source>
        <dbReference type="Google" id="ProtNLM"/>
    </source>
</evidence>